<dbReference type="RefSeq" id="WP_148970430.1">
    <property type="nucleotide sequence ID" value="NZ_JBNIKW010000006.1"/>
</dbReference>
<comment type="subcellular location">
    <subcellularLocation>
        <location evidence="1">Cell membrane</location>
        <topology evidence="1">Single-pass membrane protein</topology>
    </subcellularLocation>
</comment>
<comment type="caution">
    <text evidence="10">The sequence shown here is derived from an EMBL/GenBank/DDBJ whole genome shotgun (WGS) entry which is preliminary data.</text>
</comment>
<dbReference type="PANTHER" id="PTHR40038">
    <property type="entry name" value="MEMBRANE-ASSOCIATED PROTEIN TCAA"/>
    <property type="match status" value="1"/>
</dbReference>
<dbReference type="OrthoDB" id="1682769at2"/>
<keyword evidence="4 6" id="KW-1133">Transmembrane helix</keyword>
<feature type="domain" description="TcaA 4th" evidence="9">
    <location>
        <begin position="240"/>
        <end position="308"/>
    </location>
</feature>
<evidence type="ECO:0000313" key="11">
    <source>
        <dbReference type="Proteomes" id="UP000324269"/>
    </source>
</evidence>
<feature type="domain" description="TcaA protein NTF2-like" evidence="8">
    <location>
        <begin position="334"/>
        <end position="445"/>
    </location>
</feature>
<dbReference type="InterPro" id="IPR054528">
    <property type="entry name" value="TcaA_5th"/>
</dbReference>
<evidence type="ECO:0000256" key="6">
    <source>
        <dbReference type="SAM" id="Phobius"/>
    </source>
</evidence>
<accession>A0A5D4TNN0</accession>
<dbReference type="EMBL" id="VTEZ01000006">
    <property type="protein sequence ID" value="TYS83018.1"/>
    <property type="molecule type" value="Genomic_DNA"/>
</dbReference>
<sequence>MGYCTECGQELKNNPAFCEGCGAKKEVEIKHSVKRAPLSKKTKVFITIAGVLLISLISTHMILSSIYDPMKTIQSMDQAMSSNSEGEFIEYLTLDESALLNKKQYFSFIQSSGWEDIREQLASIITNDIKSAAYVKNRYGHDLFKVKRDSIAGIYDTYEIEAIPNQIMMKTNMAPATFKVGKKKVTIKDSGELIEGSKAYPGVYTIKGEASGHYGEFALEEEIEVASSEDHQSEYDLDFNGSTYSIYTNVPEAVLFVDGKSTNTKLEEFEYLGPFPEGKDISMFAELSTPEGQKFRSEEITQEDDVWGELPFMIAVESMEPLKDEGDEASASLDEANQFILDFRDSYEQALNSRDFSLIEPYMSEGSIADEELKEYIGELQDKDYSYEFTENQIIHTEEVGDDSFEVTTNERFVFTNHLGEKTTYDREKIYTLMKEDSHYKIEKIDINETERDSI</sequence>
<evidence type="ECO:0000256" key="4">
    <source>
        <dbReference type="ARBA" id="ARBA00022989"/>
    </source>
</evidence>
<keyword evidence="2" id="KW-1003">Cell membrane</keyword>
<dbReference type="GO" id="GO:0005886">
    <property type="term" value="C:plasma membrane"/>
    <property type="evidence" value="ECO:0007669"/>
    <property type="project" value="UniProtKB-SubCell"/>
</dbReference>
<dbReference type="Pfam" id="PF22819">
    <property type="entry name" value="TcaA_5th"/>
    <property type="match status" value="1"/>
</dbReference>
<evidence type="ECO:0000256" key="5">
    <source>
        <dbReference type="ARBA" id="ARBA00023136"/>
    </source>
</evidence>
<organism evidence="10 11">
    <name type="scientific">Rossellomorea aquimaris</name>
    <dbReference type="NCBI Taxonomy" id="189382"/>
    <lineage>
        <taxon>Bacteria</taxon>
        <taxon>Bacillati</taxon>
        <taxon>Bacillota</taxon>
        <taxon>Bacilli</taxon>
        <taxon>Bacillales</taxon>
        <taxon>Bacillaceae</taxon>
        <taxon>Rossellomorea</taxon>
    </lineage>
</organism>
<dbReference type="Proteomes" id="UP000324269">
    <property type="component" value="Unassembled WGS sequence"/>
</dbReference>
<keyword evidence="3 6" id="KW-0812">Transmembrane</keyword>
<evidence type="ECO:0008006" key="12">
    <source>
        <dbReference type="Google" id="ProtNLM"/>
    </source>
</evidence>
<dbReference type="Pfam" id="PF22813">
    <property type="entry name" value="TcaA_2nd"/>
    <property type="match status" value="1"/>
</dbReference>
<keyword evidence="5 6" id="KW-0472">Membrane</keyword>
<dbReference type="Pfam" id="PF22820">
    <property type="entry name" value="TcaA_3rd_4th"/>
    <property type="match status" value="1"/>
</dbReference>
<evidence type="ECO:0000256" key="1">
    <source>
        <dbReference type="ARBA" id="ARBA00004162"/>
    </source>
</evidence>
<name>A0A5D4TNN0_9BACI</name>
<evidence type="ECO:0000259" key="9">
    <source>
        <dbReference type="Pfam" id="PF22820"/>
    </source>
</evidence>
<proteinExistence type="predicted"/>
<dbReference type="AlphaFoldDB" id="A0A5D4TNN0"/>
<dbReference type="InterPro" id="IPR054530">
    <property type="entry name" value="TcaA_4th"/>
</dbReference>
<evidence type="ECO:0000256" key="2">
    <source>
        <dbReference type="ARBA" id="ARBA00022475"/>
    </source>
</evidence>
<evidence type="ECO:0000313" key="10">
    <source>
        <dbReference type="EMBL" id="TYS83018.1"/>
    </source>
</evidence>
<feature type="transmembrane region" description="Helical" evidence="6">
    <location>
        <begin position="44"/>
        <end position="67"/>
    </location>
</feature>
<gene>
    <name evidence="10" type="ORF">FZC85_18110</name>
</gene>
<evidence type="ECO:0000259" key="8">
    <source>
        <dbReference type="Pfam" id="PF22819"/>
    </source>
</evidence>
<dbReference type="InterPro" id="IPR054529">
    <property type="entry name" value="TcaA_2nd"/>
</dbReference>
<protein>
    <recommendedName>
        <fullName evidence="12">Zinc-ribbon domain-containing protein</fullName>
    </recommendedName>
</protein>
<feature type="domain" description="TcaA second" evidence="7">
    <location>
        <begin position="69"/>
        <end position="161"/>
    </location>
</feature>
<dbReference type="PANTHER" id="PTHR40038:SF1">
    <property type="entry name" value="MEMBRANE-ASSOCIATED PROTEIN TCAA"/>
    <property type="match status" value="1"/>
</dbReference>
<evidence type="ECO:0000256" key="3">
    <source>
        <dbReference type="ARBA" id="ARBA00022692"/>
    </source>
</evidence>
<reference evidence="10 11" key="1">
    <citation type="submission" date="2019-08" db="EMBL/GenBank/DDBJ databases">
        <title>Bacillus genomes from the desert of Cuatro Cienegas, Coahuila.</title>
        <authorList>
            <person name="Olmedo-Alvarez G."/>
        </authorList>
    </citation>
    <scope>NUCLEOTIDE SEQUENCE [LARGE SCALE GENOMIC DNA]</scope>
    <source>
        <strain evidence="10 11">CH87b_3T</strain>
    </source>
</reference>
<evidence type="ECO:0000259" key="7">
    <source>
        <dbReference type="Pfam" id="PF22813"/>
    </source>
</evidence>